<name>A0A7X6HXW3_9ACTN</name>
<gene>
    <name evidence="1" type="ORF">HCN56_05035</name>
</gene>
<dbReference type="AlphaFoldDB" id="A0A7X6HXW3"/>
<dbReference type="RefSeq" id="WP_167968260.1">
    <property type="nucleotide sequence ID" value="NZ_JAAVJD010000020.1"/>
</dbReference>
<dbReference type="Proteomes" id="UP000578686">
    <property type="component" value="Unassembled WGS sequence"/>
</dbReference>
<sequence length="158" mass="17530">GIDRPEINLPDDVNNVFEEVDTDDPVELAVLADQERGVNAVDEAVTSGDTQVPALPFYFADSALLESIDYIESMHDDGLSFGGTTRYYKRTIEMQTNSAAVTTYCADMAGSYLIEVESGEQDPDSGKYYYTARQQLNDDGVWQTVIMTTDREDQLCAE</sequence>
<protein>
    <submittedName>
        <fullName evidence="1">Uncharacterized protein</fullName>
    </submittedName>
</protein>
<evidence type="ECO:0000313" key="2">
    <source>
        <dbReference type="Proteomes" id="UP000578686"/>
    </source>
</evidence>
<proteinExistence type="predicted"/>
<keyword evidence="2" id="KW-1185">Reference proteome</keyword>
<reference evidence="1 2" key="1">
    <citation type="submission" date="2020-03" db="EMBL/GenBank/DDBJ databases">
        <title>Draft genome of Streptomyces sp. ventii, isolated from the Axial Seamount in the Pacific Ocean, and resequencing of the two type strains Streptomyces lonarensis strain NCL 716 and Streptomyces bohaiensis strain 11A07.</title>
        <authorList>
            <person name="Loughran R.M."/>
            <person name="Pfannmuller K.M."/>
            <person name="Wasson B.J."/>
            <person name="Deadmond M.C."/>
            <person name="Paddock B.E."/>
            <person name="Koyack M.J."/>
            <person name="Gallegos D.A."/>
            <person name="Mitchell E.A."/>
            <person name="Ushijima B."/>
            <person name="Saw J.H."/>
            <person name="Mcphail K.L."/>
            <person name="Videau P."/>
        </authorList>
    </citation>
    <scope>NUCLEOTIDE SEQUENCE [LARGE SCALE GENOMIC DNA]</scope>
    <source>
        <strain evidence="1 2">NCL716</strain>
    </source>
</reference>
<feature type="non-terminal residue" evidence="1">
    <location>
        <position position="1"/>
    </location>
</feature>
<dbReference type="EMBL" id="JAAVJD010000020">
    <property type="protein sequence ID" value="NJQ04963.1"/>
    <property type="molecule type" value="Genomic_DNA"/>
</dbReference>
<evidence type="ECO:0000313" key="1">
    <source>
        <dbReference type="EMBL" id="NJQ04963.1"/>
    </source>
</evidence>
<comment type="caution">
    <text evidence="1">The sequence shown here is derived from an EMBL/GenBank/DDBJ whole genome shotgun (WGS) entry which is preliminary data.</text>
</comment>
<organism evidence="1 2">
    <name type="scientific">Streptomyces lonarensis</name>
    <dbReference type="NCBI Taxonomy" id="700599"/>
    <lineage>
        <taxon>Bacteria</taxon>
        <taxon>Bacillati</taxon>
        <taxon>Actinomycetota</taxon>
        <taxon>Actinomycetes</taxon>
        <taxon>Kitasatosporales</taxon>
        <taxon>Streptomycetaceae</taxon>
        <taxon>Streptomyces</taxon>
    </lineage>
</organism>
<accession>A0A7X6HXW3</accession>